<organism evidence="1">
    <name type="scientific">Rhizophora mucronata</name>
    <name type="common">Asiatic mangrove</name>
    <dbReference type="NCBI Taxonomy" id="61149"/>
    <lineage>
        <taxon>Eukaryota</taxon>
        <taxon>Viridiplantae</taxon>
        <taxon>Streptophyta</taxon>
        <taxon>Embryophyta</taxon>
        <taxon>Tracheophyta</taxon>
        <taxon>Spermatophyta</taxon>
        <taxon>Magnoliopsida</taxon>
        <taxon>eudicotyledons</taxon>
        <taxon>Gunneridae</taxon>
        <taxon>Pentapetalae</taxon>
        <taxon>rosids</taxon>
        <taxon>fabids</taxon>
        <taxon>Malpighiales</taxon>
        <taxon>Rhizophoraceae</taxon>
        <taxon>Rhizophora</taxon>
    </lineage>
</organism>
<reference evidence="1" key="1">
    <citation type="submission" date="2018-02" db="EMBL/GenBank/DDBJ databases">
        <title>Rhizophora mucronata_Transcriptome.</title>
        <authorList>
            <person name="Meera S.P."/>
            <person name="Sreeshan A."/>
            <person name="Augustine A."/>
        </authorList>
    </citation>
    <scope>NUCLEOTIDE SEQUENCE</scope>
    <source>
        <tissue evidence="1">Leaf</tissue>
    </source>
</reference>
<name>A0A2P2NSA4_RHIMU</name>
<dbReference type="EMBL" id="GGEC01064796">
    <property type="protein sequence ID" value="MBX45280.1"/>
    <property type="molecule type" value="Transcribed_RNA"/>
</dbReference>
<accession>A0A2P2NSA4</accession>
<proteinExistence type="predicted"/>
<evidence type="ECO:0000313" key="1">
    <source>
        <dbReference type="EMBL" id="MBX45280.1"/>
    </source>
</evidence>
<sequence>MKLALESTGSIADNMIRYISICSREPRA</sequence>
<protein>
    <submittedName>
        <fullName evidence="1">Uncharacterized protein</fullName>
    </submittedName>
</protein>
<dbReference type="AlphaFoldDB" id="A0A2P2NSA4"/>